<protein>
    <submittedName>
        <fullName evidence="1">Uncharacterized protein</fullName>
    </submittedName>
</protein>
<name>A0A1X7ACP8_9RHOB</name>
<accession>A0A1X7ACP8</accession>
<reference evidence="2" key="1">
    <citation type="submission" date="2017-03" db="EMBL/GenBank/DDBJ databases">
        <authorList>
            <person name="Rodrigo-Torres L."/>
            <person name="Arahal R.D."/>
            <person name="Lucena T."/>
        </authorList>
    </citation>
    <scope>NUCLEOTIDE SEQUENCE [LARGE SCALE GENOMIC DNA]</scope>
    <source>
        <strain evidence="2">CECT 8411</strain>
    </source>
</reference>
<dbReference type="Proteomes" id="UP000193778">
    <property type="component" value="Unassembled WGS sequence"/>
</dbReference>
<dbReference type="AlphaFoldDB" id="A0A1X7ACP8"/>
<dbReference type="RefSeq" id="WP_085824685.1">
    <property type="nucleotide sequence ID" value="NZ_FWFP01000016.1"/>
</dbReference>
<sequence>MQEFPVLLTVRDLAAGLMAKNNRSGGCYDREGTAKGQDMLPILVPLVLDLNPAATFVFPKSPLSALAQQKATAVPEAYGTSLATAH</sequence>
<keyword evidence="2" id="KW-1185">Reference proteome</keyword>
<gene>
    <name evidence="1" type="ORF">RUM8411_04246</name>
</gene>
<organism evidence="1 2">
    <name type="scientific">Ruegeria meonggei</name>
    <dbReference type="NCBI Taxonomy" id="1446476"/>
    <lineage>
        <taxon>Bacteria</taxon>
        <taxon>Pseudomonadati</taxon>
        <taxon>Pseudomonadota</taxon>
        <taxon>Alphaproteobacteria</taxon>
        <taxon>Rhodobacterales</taxon>
        <taxon>Roseobacteraceae</taxon>
        <taxon>Ruegeria</taxon>
    </lineage>
</organism>
<proteinExistence type="predicted"/>
<evidence type="ECO:0000313" key="2">
    <source>
        <dbReference type="Proteomes" id="UP000193778"/>
    </source>
</evidence>
<evidence type="ECO:0000313" key="1">
    <source>
        <dbReference type="EMBL" id="SLN75658.1"/>
    </source>
</evidence>
<dbReference type="EMBL" id="FWFP01000016">
    <property type="protein sequence ID" value="SLN75658.1"/>
    <property type="molecule type" value="Genomic_DNA"/>
</dbReference>